<evidence type="ECO:0000313" key="2">
    <source>
        <dbReference type="Proteomes" id="UP000429958"/>
    </source>
</evidence>
<organism evidence="1 2">
    <name type="scientific">Clostridium porci</name>
    <dbReference type="NCBI Taxonomy" id="2605778"/>
    <lineage>
        <taxon>Bacteria</taxon>
        <taxon>Bacillati</taxon>
        <taxon>Bacillota</taxon>
        <taxon>Clostridia</taxon>
        <taxon>Eubacteriales</taxon>
        <taxon>Clostridiaceae</taxon>
        <taxon>Clostridium</taxon>
    </lineage>
</organism>
<sequence>MSGKNHKMVNGRLLQTDKKFSSLKEKQKIKIAEWIYEAYRKCYVQSGKIPAKKNDSEILSDVFVKIEEEQIWIPDREIYAYYHKRKGKLQKRLEKEFSIEQLTE</sequence>
<keyword evidence="2" id="KW-1185">Reference proteome</keyword>
<reference evidence="1 2" key="1">
    <citation type="submission" date="2019-08" db="EMBL/GenBank/DDBJ databases">
        <title>In-depth cultivation of the pig gut microbiome towards novel bacterial diversity and tailored functional studies.</title>
        <authorList>
            <person name="Wylensek D."/>
            <person name="Hitch T.C.A."/>
            <person name="Clavel T."/>
        </authorList>
    </citation>
    <scope>NUCLEOTIDE SEQUENCE [LARGE SCALE GENOMIC DNA]</scope>
    <source>
        <strain evidence="1 2">WCA-389-WT-23D1</strain>
    </source>
</reference>
<accession>A0A7X2NLS2</accession>
<name>A0A7X2NLS2_9CLOT</name>
<dbReference type="AlphaFoldDB" id="A0A7X2NLS2"/>
<gene>
    <name evidence="1" type="ORF">FYJ39_10740</name>
</gene>
<dbReference type="RefSeq" id="WP_154472475.1">
    <property type="nucleotide sequence ID" value="NZ_VUMD01000008.1"/>
</dbReference>
<proteinExistence type="predicted"/>
<comment type="caution">
    <text evidence="1">The sequence shown here is derived from an EMBL/GenBank/DDBJ whole genome shotgun (WGS) entry which is preliminary data.</text>
</comment>
<protein>
    <submittedName>
        <fullName evidence="1">Transposase</fullName>
    </submittedName>
</protein>
<dbReference type="EMBL" id="VUMD01000008">
    <property type="protein sequence ID" value="MSS37041.1"/>
    <property type="molecule type" value="Genomic_DNA"/>
</dbReference>
<evidence type="ECO:0000313" key="1">
    <source>
        <dbReference type="EMBL" id="MSS37041.1"/>
    </source>
</evidence>
<dbReference type="Proteomes" id="UP000429958">
    <property type="component" value="Unassembled WGS sequence"/>
</dbReference>